<evidence type="ECO:0000313" key="3">
    <source>
        <dbReference type="Proteomes" id="UP000580250"/>
    </source>
</evidence>
<dbReference type="EMBL" id="CAJEWN010001215">
    <property type="protein sequence ID" value="CAD2195448.1"/>
    <property type="molecule type" value="Genomic_DNA"/>
</dbReference>
<evidence type="ECO:0000256" key="1">
    <source>
        <dbReference type="SAM" id="Coils"/>
    </source>
</evidence>
<feature type="coiled-coil region" evidence="1">
    <location>
        <begin position="57"/>
        <end position="93"/>
    </location>
</feature>
<organism evidence="2 3">
    <name type="scientific">Meloidogyne enterolobii</name>
    <name type="common">Root-knot nematode worm</name>
    <name type="synonym">Meloidogyne mayaguensis</name>
    <dbReference type="NCBI Taxonomy" id="390850"/>
    <lineage>
        <taxon>Eukaryota</taxon>
        <taxon>Metazoa</taxon>
        <taxon>Ecdysozoa</taxon>
        <taxon>Nematoda</taxon>
        <taxon>Chromadorea</taxon>
        <taxon>Rhabditida</taxon>
        <taxon>Tylenchina</taxon>
        <taxon>Tylenchomorpha</taxon>
        <taxon>Tylenchoidea</taxon>
        <taxon>Meloidogynidae</taxon>
        <taxon>Meloidogyninae</taxon>
        <taxon>Meloidogyne</taxon>
    </lineage>
</organism>
<evidence type="ECO:0000313" key="2">
    <source>
        <dbReference type="EMBL" id="CAD2195448.1"/>
    </source>
</evidence>
<accession>A0A6V7X7Z3</accession>
<proteinExistence type="predicted"/>
<keyword evidence="1" id="KW-0175">Coiled coil</keyword>
<comment type="caution">
    <text evidence="2">The sequence shown here is derived from an EMBL/GenBank/DDBJ whole genome shotgun (WGS) entry which is preliminary data.</text>
</comment>
<reference evidence="2 3" key="1">
    <citation type="submission" date="2020-08" db="EMBL/GenBank/DDBJ databases">
        <authorList>
            <person name="Koutsovoulos G."/>
            <person name="Danchin GJ E."/>
        </authorList>
    </citation>
    <scope>NUCLEOTIDE SEQUENCE [LARGE SCALE GENOMIC DNA]</scope>
</reference>
<protein>
    <submittedName>
        <fullName evidence="2">Uncharacterized protein</fullName>
    </submittedName>
</protein>
<dbReference type="AlphaFoldDB" id="A0A6V7X7Z3"/>
<dbReference type="Proteomes" id="UP000580250">
    <property type="component" value="Unassembled WGS sequence"/>
</dbReference>
<gene>
    <name evidence="2" type="ORF">MENT_LOCUS48539</name>
</gene>
<name>A0A6V7X7Z3_MELEN</name>
<sequence length="162" mass="18830">MRTPKQLENSDNTYSKNKIGDETLVEDLKELNEISETSSIDGLSSSCGSCCLSQNIIESLKQNMEKLELKLKNNSLEIINLKLEKKIQKMNSDCEHENEIKNLKQYFQQLIEENIEQLKVENYVYLKQKDEKINSLEEEIKKVNCRTASKILTKKSKIQKNI</sequence>